<reference evidence="4 5" key="1">
    <citation type="submission" date="2024-05" db="EMBL/GenBank/DDBJ databases">
        <title>Roseateles sp. DJS-2-20 16S ribosomal RNA gene Genome sequencing and assembly.</title>
        <authorList>
            <person name="Woo H."/>
        </authorList>
    </citation>
    <scope>NUCLEOTIDE SEQUENCE [LARGE SCALE GENOMIC DNA]</scope>
    <source>
        <strain evidence="4 5">DJS-2-20</strain>
    </source>
</reference>
<dbReference type="SUPFAM" id="SSF55073">
    <property type="entry name" value="Nucleotide cyclase"/>
    <property type="match status" value="1"/>
</dbReference>
<keyword evidence="4" id="KW-0548">Nucleotidyltransferase</keyword>
<feature type="domain" description="GGDEF" evidence="3">
    <location>
        <begin position="251"/>
        <end position="382"/>
    </location>
</feature>
<keyword evidence="4" id="KW-0808">Transferase</keyword>
<dbReference type="Pfam" id="PF00990">
    <property type="entry name" value="GGDEF"/>
    <property type="match status" value="1"/>
</dbReference>
<sequence length="406" mass="43785">MNTPLDPFALAALQAFCAALVLALLMGLRHATPAARWAVLGMAAAGLGLALRAGWGGRLSALIWLPSLALALQSAGLCALWWAISLWIRPLRRGAWLVVVPVVCGLWHQALPMQSVAAAVLADALLAAHLAVMAWTLSRPERLRVVQGLHPQRWRALALAAVMPMLLALLAHALVITQWPLALFSAELAVGLAAELALLLALPVLMLAWRGEVEADLARLARTDGVTGLMDLSAFEARALELFSVSRRFREPLALLVLDIDNFQALRAEHGEETAQRALALFASGLQTQMRLGDVIGRLSNDKFGVLLARCEPTGPAAMDARLRVDLAQRAPLELGFAISHSAGWARLRNGDRHLNDLLRRADLALNEARRAGHGQLKAEPGLSPLGQMAETPVRDSEQHDNPHES</sequence>
<evidence type="ECO:0000256" key="2">
    <source>
        <dbReference type="SAM" id="Phobius"/>
    </source>
</evidence>
<dbReference type="PANTHER" id="PTHR44757">
    <property type="entry name" value="DIGUANYLATE CYCLASE DGCP"/>
    <property type="match status" value="1"/>
</dbReference>
<dbReference type="Proteomes" id="UP001495147">
    <property type="component" value="Unassembled WGS sequence"/>
</dbReference>
<name>A0ABV0G7F4_9BURK</name>
<dbReference type="GO" id="GO:0052621">
    <property type="term" value="F:diguanylate cyclase activity"/>
    <property type="evidence" value="ECO:0007669"/>
    <property type="project" value="UniProtKB-EC"/>
</dbReference>
<dbReference type="Gene3D" id="3.30.70.270">
    <property type="match status" value="1"/>
</dbReference>
<dbReference type="RefSeq" id="WP_347706471.1">
    <property type="nucleotide sequence ID" value="NZ_JBDPZD010000009.1"/>
</dbReference>
<dbReference type="InterPro" id="IPR000160">
    <property type="entry name" value="GGDEF_dom"/>
</dbReference>
<feature type="transmembrane region" description="Helical" evidence="2">
    <location>
        <begin position="188"/>
        <end position="209"/>
    </location>
</feature>
<comment type="caution">
    <text evidence="4">The sequence shown here is derived from an EMBL/GenBank/DDBJ whole genome shotgun (WGS) entry which is preliminary data.</text>
</comment>
<keyword evidence="2" id="KW-1133">Transmembrane helix</keyword>
<dbReference type="SMART" id="SM00267">
    <property type="entry name" value="GGDEF"/>
    <property type="match status" value="1"/>
</dbReference>
<feature type="transmembrane region" description="Helical" evidence="2">
    <location>
        <begin position="156"/>
        <end position="176"/>
    </location>
</feature>
<keyword evidence="2" id="KW-0812">Transmembrane</keyword>
<accession>A0ABV0G7F4</accession>
<gene>
    <name evidence="4" type="ORF">ABDJ85_19470</name>
</gene>
<feature type="transmembrane region" description="Helical" evidence="2">
    <location>
        <begin position="116"/>
        <end position="135"/>
    </location>
</feature>
<dbReference type="PANTHER" id="PTHR44757:SF2">
    <property type="entry name" value="BIOFILM ARCHITECTURE MAINTENANCE PROTEIN MBAA"/>
    <property type="match status" value="1"/>
</dbReference>
<feature type="compositionally biased region" description="Basic and acidic residues" evidence="1">
    <location>
        <begin position="393"/>
        <end position="406"/>
    </location>
</feature>
<dbReference type="EC" id="2.7.7.65" evidence="4"/>
<feature type="region of interest" description="Disordered" evidence="1">
    <location>
        <begin position="372"/>
        <end position="406"/>
    </location>
</feature>
<keyword evidence="2" id="KW-0472">Membrane</keyword>
<feature type="transmembrane region" description="Helical" evidence="2">
    <location>
        <begin position="37"/>
        <end position="55"/>
    </location>
</feature>
<dbReference type="CDD" id="cd01949">
    <property type="entry name" value="GGDEF"/>
    <property type="match status" value="1"/>
</dbReference>
<dbReference type="PROSITE" id="PS50887">
    <property type="entry name" value="GGDEF"/>
    <property type="match status" value="1"/>
</dbReference>
<feature type="transmembrane region" description="Helical" evidence="2">
    <location>
        <begin position="94"/>
        <end position="110"/>
    </location>
</feature>
<dbReference type="NCBIfam" id="TIGR00254">
    <property type="entry name" value="GGDEF"/>
    <property type="match status" value="1"/>
</dbReference>
<dbReference type="InterPro" id="IPR029787">
    <property type="entry name" value="Nucleotide_cyclase"/>
</dbReference>
<dbReference type="InterPro" id="IPR052155">
    <property type="entry name" value="Biofilm_reg_signaling"/>
</dbReference>
<feature type="transmembrane region" description="Helical" evidence="2">
    <location>
        <begin position="61"/>
        <end position="82"/>
    </location>
</feature>
<feature type="transmembrane region" description="Helical" evidence="2">
    <location>
        <begin position="6"/>
        <end position="25"/>
    </location>
</feature>
<evidence type="ECO:0000313" key="4">
    <source>
        <dbReference type="EMBL" id="MEO3693659.1"/>
    </source>
</evidence>
<keyword evidence="5" id="KW-1185">Reference proteome</keyword>
<evidence type="ECO:0000313" key="5">
    <source>
        <dbReference type="Proteomes" id="UP001495147"/>
    </source>
</evidence>
<organism evidence="4 5">
    <name type="scientific">Roseateles paludis</name>
    <dbReference type="NCBI Taxonomy" id="3145238"/>
    <lineage>
        <taxon>Bacteria</taxon>
        <taxon>Pseudomonadati</taxon>
        <taxon>Pseudomonadota</taxon>
        <taxon>Betaproteobacteria</taxon>
        <taxon>Burkholderiales</taxon>
        <taxon>Sphaerotilaceae</taxon>
        <taxon>Roseateles</taxon>
    </lineage>
</organism>
<proteinExistence type="predicted"/>
<evidence type="ECO:0000259" key="3">
    <source>
        <dbReference type="PROSITE" id="PS50887"/>
    </source>
</evidence>
<dbReference type="InterPro" id="IPR043128">
    <property type="entry name" value="Rev_trsase/Diguanyl_cyclase"/>
</dbReference>
<dbReference type="EMBL" id="JBDPZD010000009">
    <property type="protein sequence ID" value="MEO3693659.1"/>
    <property type="molecule type" value="Genomic_DNA"/>
</dbReference>
<protein>
    <submittedName>
        <fullName evidence="4">GGDEF domain-containing protein</fullName>
        <ecNumber evidence="4">2.7.7.65</ecNumber>
    </submittedName>
</protein>
<evidence type="ECO:0000256" key="1">
    <source>
        <dbReference type="SAM" id="MobiDB-lite"/>
    </source>
</evidence>